<dbReference type="KEGG" id="bgo:BM43_7119"/>
<dbReference type="PROSITE" id="PS50885">
    <property type="entry name" value="HAMP"/>
    <property type="match status" value="1"/>
</dbReference>
<dbReference type="EMBL" id="CP104215">
    <property type="protein sequence ID" value="UWX75086.1"/>
    <property type="molecule type" value="Genomic_DNA"/>
</dbReference>
<sequence length="356" mass="38169">MNPRRRLGRQIVWSMGLVSVITTLIAFVGSYLIYGLLFTYLPQLQQPEDSWVPRTPDYLIFAGTLLVALVAAIVIALRLARRILAPLNSLAESARAIAAGDLAARAIPGDRTLGETAHLVDDFNSMAGKLQTMAADMAQWNAAIAHELRTPLTILQGRLQGLADGVFKPDDALIRGLLSHVEGLSRLVDDLRIVTLQDSGHFELRSASTDLGEEARRAVESIRPALEEAGFVLELRLASAVARCDGARVRQALIALLDNARRYATPGPLRVAVARAGELVVLSVEDAGPGLAAEFAKQAFAPFTRADASRSRQLGGSGLGLSVVRAIAMAHGGWVQYRTSAQGGAVFEIELPIKGR</sequence>
<dbReference type="Proteomes" id="UP000029590">
    <property type="component" value="Unassembled WGS sequence"/>
</dbReference>
<evidence type="ECO:0000259" key="13">
    <source>
        <dbReference type="PROSITE" id="PS50885"/>
    </source>
</evidence>
<dbReference type="GO" id="GO:0005524">
    <property type="term" value="F:ATP binding"/>
    <property type="evidence" value="ECO:0007669"/>
    <property type="project" value="UniProtKB-KW"/>
</dbReference>
<dbReference type="PANTHER" id="PTHR45436">
    <property type="entry name" value="SENSOR HISTIDINE KINASE YKOH"/>
    <property type="match status" value="1"/>
</dbReference>
<comment type="catalytic activity">
    <reaction evidence="1">
        <text>ATP + protein L-histidine = ADP + protein N-phospho-L-histidine.</text>
        <dbReference type="EC" id="2.7.13.3"/>
    </reaction>
</comment>
<comment type="subcellular location">
    <subcellularLocation>
        <location evidence="2">Membrane</location>
    </subcellularLocation>
</comment>
<keyword evidence="4" id="KW-0597">Phosphoprotein</keyword>
<dbReference type="RefSeq" id="WP_013689172.1">
    <property type="nucleotide sequence ID" value="NZ_CADEPW010000001.1"/>
</dbReference>
<reference evidence="14 17" key="1">
    <citation type="submission" date="2014-04" db="EMBL/GenBank/DDBJ databases">
        <authorList>
            <person name="Bishop-Lilly K.A."/>
            <person name="Broomall S.M."/>
            <person name="Chain P.S."/>
            <person name="Chertkov O."/>
            <person name="Coyne S.R."/>
            <person name="Daligault H.E."/>
            <person name="Davenport K.W."/>
            <person name="Erkkila T."/>
            <person name="Frey K.G."/>
            <person name="Gibbons H.S."/>
            <person name="Gu W."/>
            <person name="Jaissle J."/>
            <person name="Johnson S.L."/>
            <person name="Koroleva G.I."/>
            <person name="Ladner J.T."/>
            <person name="Lo C.-C."/>
            <person name="Minogue T.D."/>
            <person name="Munk C."/>
            <person name="Palacios G.F."/>
            <person name="Redden C.L."/>
            <person name="Rosenzweig C.N."/>
            <person name="Scholz M.B."/>
            <person name="Teshima H."/>
            <person name="Xu Y."/>
        </authorList>
    </citation>
    <scope>NUCLEOTIDE SEQUENCE [LARGE SCALE GENOMIC DNA]</scope>
    <source>
        <strain evidence="14">Gladioli</strain>
        <strain evidence="17">gladioli</strain>
    </source>
</reference>
<dbReference type="AlphaFoldDB" id="A0A095YDH0"/>
<evidence type="ECO:0000256" key="3">
    <source>
        <dbReference type="ARBA" id="ARBA00012438"/>
    </source>
</evidence>
<evidence type="ECO:0000256" key="2">
    <source>
        <dbReference type="ARBA" id="ARBA00004370"/>
    </source>
</evidence>
<dbReference type="Gene3D" id="3.30.565.10">
    <property type="entry name" value="Histidine kinase-like ATPase, C-terminal domain"/>
    <property type="match status" value="1"/>
</dbReference>
<evidence type="ECO:0000313" key="14">
    <source>
        <dbReference type="EMBL" id="KGC15793.1"/>
    </source>
</evidence>
<accession>A0A095YDH0</accession>
<feature type="domain" description="HAMP" evidence="13">
    <location>
        <begin position="81"/>
        <end position="135"/>
    </location>
</feature>
<keyword evidence="5" id="KW-0808">Transferase</keyword>
<gene>
    <name evidence="15" type="ORF">CRM94_04420</name>
    <name evidence="14" type="ORF">DM48_647</name>
    <name evidence="16" type="ORF">NYZ96_26660</name>
</gene>
<dbReference type="PROSITE" id="PS50109">
    <property type="entry name" value="HIS_KIN"/>
    <property type="match status" value="1"/>
</dbReference>
<reference evidence="18" key="2">
    <citation type="submission" date="2017-09" db="EMBL/GenBank/DDBJ databases">
        <title>FDA dAtabase for Regulatory Grade micrObial Sequences (FDA-ARGOS): Supporting development and validation of Infectious Disease Dx tests.</title>
        <authorList>
            <person name="Minogue T."/>
            <person name="Wolcott M."/>
            <person name="Wasieloski L."/>
            <person name="Aguilar W."/>
            <person name="Moore D."/>
            <person name="Tallon L."/>
            <person name="Sadzewicz L."/>
            <person name="Ott S."/>
            <person name="Zhao X."/>
            <person name="Nagaraj S."/>
            <person name="Vavikolanu K."/>
            <person name="Aluvathingal J."/>
            <person name="Nadendla S."/>
            <person name="Sichtig H."/>
        </authorList>
    </citation>
    <scope>NUCLEOTIDE SEQUENCE [LARGE SCALE GENOMIC DNA]</scope>
    <source>
        <strain evidence="18">FDAARGOS_390</strain>
    </source>
</reference>
<dbReference type="CDD" id="cd00082">
    <property type="entry name" value="HisKA"/>
    <property type="match status" value="1"/>
</dbReference>
<dbReference type="Pfam" id="PF00672">
    <property type="entry name" value="HAMP"/>
    <property type="match status" value="1"/>
</dbReference>
<keyword evidence="8 11" id="KW-1133">Transmembrane helix</keyword>
<evidence type="ECO:0000256" key="10">
    <source>
        <dbReference type="ARBA" id="ARBA00023136"/>
    </source>
</evidence>
<keyword evidence="10 11" id="KW-0472">Membrane</keyword>
<dbReference type="InterPro" id="IPR036890">
    <property type="entry name" value="HATPase_C_sf"/>
</dbReference>
<dbReference type="OrthoDB" id="9804645at2"/>
<dbReference type="CDD" id="cd06225">
    <property type="entry name" value="HAMP"/>
    <property type="match status" value="1"/>
</dbReference>
<dbReference type="PRINTS" id="PR00344">
    <property type="entry name" value="BCTRLSENSOR"/>
</dbReference>
<dbReference type="InterPro" id="IPR003661">
    <property type="entry name" value="HisK_dim/P_dom"/>
</dbReference>
<evidence type="ECO:0000259" key="12">
    <source>
        <dbReference type="PROSITE" id="PS50109"/>
    </source>
</evidence>
<dbReference type="CDD" id="cd00075">
    <property type="entry name" value="HATPase"/>
    <property type="match status" value="1"/>
</dbReference>
<dbReference type="EMBL" id="JPGG01000016">
    <property type="protein sequence ID" value="KGC15793.1"/>
    <property type="molecule type" value="Genomic_DNA"/>
</dbReference>
<evidence type="ECO:0000313" key="16">
    <source>
        <dbReference type="EMBL" id="UWX75086.1"/>
    </source>
</evidence>
<dbReference type="Proteomes" id="UP000220629">
    <property type="component" value="Unassembled WGS sequence"/>
</dbReference>
<dbReference type="InterPro" id="IPR003594">
    <property type="entry name" value="HATPase_dom"/>
</dbReference>
<dbReference type="InterPro" id="IPR050428">
    <property type="entry name" value="TCS_sensor_his_kinase"/>
</dbReference>
<keyword evidence="16" id="KW-0547">Nucleotide-binding</keyword>
<dbReference type="SUPFAM" id="SSF47384">
    <property type="entry name" value="Homodimeric domain of signal transducing histidine kinase"/>
    <property type="match status" value="1"/>
</dbReference>
<evidence type="ECO:0000256" key="11">
    <source>
        <dbReference type="SAM" id="Phobius"/>
    </source>
</evidence>
<feature type="transmembrane region" description="Helical" evidence="11">
    <location>
        <begin position="58"/>
        <end position="80"/>
    </location>
</feature>
<evidence type="ECO:0000256" key="7">
    <source>
        <dbReference type="ARBA" id="ARBA00022777"/>
    </source>
</evidence>
<proteinExistence type="predicted"/>
<accession>A0A095FEI5</accession>
<dbReference type="OMA" id="MRCDPVR"/>
<keyword evidence="9" id="KW-0902">Two-component regulatory system</keyword>
<evidence type="ECO:0000313" key="17">
    <source>
        <dbReference type="Proteomes" id="UP000029590"/>
    </source>
</evidence>
<dbReference type="PANTHER" id="PTHR45436:SF5">
    <property type="entry name" value="SENSOR HISTIDINE KINASE TRCS"/>
    <property type="match status" value="1"/>
</dbReference>
<dbReference type="Pfam" id="PF02518">
    <property type="entry name" value="HATPase_c"/>
    <property type="match status" value="1"/>
</dbReference>
<evidence type="ECO:0000313" key="15">
    <source>
        <dbReference type="EMBL" id="PEH41464.1"/>
    </source>
</evidence>
<evidence type="ECO:0000256" key="8">
    <source>
        <dbReference type="ARBA" id="ARBA00022989"/>
    </source>
</evidence>
<reference evidence="16" key="4">
    <citation type="submission" date="2022-09" db="EMBL/GenBank/DDBJ databases">
        <title>Genomic of Burkholderia gladioli.</title>
        <authorList>
            <person name="Wu H."/>
        </authorList>
    </citation>
    <scope>NUCLEOTIDE SEQUENCE</scope>
    <source>
        <strain evidence="16">ZN-S4</strain>
    </source>
</reference>
<evidence type="ECO:0000256" key="5">
    <source>
        <dbReference type="ARBA" id="ARBA00022679"/>
    </source>
</evidence>
<evidence type="ECO:0000256" key="4">
    <source>
        <dbReference type="ARBA" id="ARBA00022553"/>
    </source>
</evidence>
<evidence type="ECO:0000313" key="18">
    <source>
        <dbReference type="Proteomes" id="UP000220629"/>
    </source>
</evidence>
<dbReference type="SUPFAM" id="SSF55874">
    <property type="entry name" value="ATPase domain of HSP90 chaperone/DNA topoisomerase II/histidine kinase"/>
    <property type="match status" value="1"/>
</dbReference>
<feature type="transmembrane region" description="Helical" evidence="11">
    <location>
        <begin position="12"/>
        <end position="38"/>
    </location>
</feature>
<dbReference type="Gene3D" id="6.10.340.10">
    <property type="match status" value="1"/>
</dbReference>
<dbReference type="InterPro" id="IPR036097">
    <property type="entry name" value="HisK_dim/P_sf"/>
</dbReference>
<dbReference type="SMART" id="SM00387">
    <property type="entry name" value="HATPase_c"/>
    <property type="match status" value="1"/>
</dbReference>
<keyword evidence="6 11" id="KW-0812">Transmembrane</keyword>
<dbReference type="Proteomes" id="UP001059745">
    <property type="component" value="Chromosome 2"/>
</dbReference>
<dbReference type="SMART" id="SM00388">
    <property type="entry name" value="HisKA"/>
    <property type="match status" value="1"/>
</dbReference>
<dbReference type="GO" id="GO:0000155">
    <property type="term" value="F:phosphorelay sensor kinase activity"/>
    <property type="evidence" value="ECO:0007669"/>
    <property type="project" value="InterPro"/>
</dbReference>
<organism evidence="15 18">
    <name type="scientific">Burkholderia gladioli</name>
    <name type="common">Pseudomonas marginata</name>
    <name type="synonym">Phytomonas marginata</name>
    <dbReference type="NCBI Taxonomy" id="28095"/>
    <lineage>
        <taxon>Bacteria</taxon>
        <taxon>Pseudomonadati</taxon>
        <taxon>Pseudomonadota</taxon>
        <taxon>Betaproteobacteria</taxon>
        <taxon>Burkholderiales</taxon>
        <taxon>Burkholderiaceae</taxon>
        <taxon>Burkholderia</taxon>
    </lineage>
</organism>
<dbReference type="InterPro" id="IPR005467">
    <property type="entry name" value="His_kinase_dom"/>
</dbReference>
<dbReference type="Pfam" id="PF00512">
    <property type="entry name" value="HisKA"/>
    <property type="match status" value="1"/>
</dbReference>
<evidence type="ECO:0000256" key="1">
    <source>
        <dbReference type="ARBA" id="ARBA00000085"/>
    </source>
</evidence>
<name>A0A095YDH0_BURGA</name>
<reference evidence="15" key="3">
    <citation type="submission" date="2017-09" db="EMBL/GenBank/DDBJ databases">
        <title>FDA dAtabase for Regulatory Grade micrObial Sequences (FDA-ARGOS): Supporting development and validation of Infectious Disease Dx tests.</title>
        <authorList>
            <person name="Minogue T."/>
            <person name="Wolcott M."/>
            <person name="Wasieloski L."/>
            <person name="Aguilar W."/>
            <person name="Moore D."/>
            <person name="Tallon L.J."/>
            <person name="Sadzewicz L."/>
            <person name="Ott S."/>
            <person name="Zhao X."/>
            <person name="Nagaraj S."/>
            <person name="Vavikolanu K."/>
            <person name="Aluvathingal J."/>
            <person name="Nadendla S."/>
            <person name="Sichtig H."/>
        </authorList>
    </citation>
    <scope>NUCLEOTIDE SEQUENCE</scope>
    <source>
        <strain evidence="15">FDAARGOS_390</strain>
    </source>
</reference>
<dbReference type="GO" id="GO:0005886">
    <property type="term" value="C:plasma membrane"/>
    <property type="evidence" value="ECO:0007669"/>
    <property type="project" value="TreeGrafter"/>
</dbReference>
<evidence type="ECO:0000256" key="6">
    <source>
        <dbReference type="ARBA" id="ARBA00022692"/>
    </source>
</evidence>
<evidence type="ECO:0000256" key="9">
    <source>
        <dbReference type="ARBA" id="ARBA00023012"/>
    </source>
</evidence>
<dbReference type="SMART" id="SM00304">
    <property type="entry name" value="HAMP"/>
    <property type="match status" value="1"/>
</dbReference>
<dbReference type="InterPro" id="IPR003660">
    <property type="entry name" value="HAMP_dom"/>
</dbReference>
<feature type="domain" description="Histidine kinase" evidence="12">
    <location>
        <begin position="143"/>
        <end position="355"/>
    </location>
</feature>
<dbReference type="EMBL" id="PDDY01000001">
    <property type="protein sequence ID" value="PEH41464.1"/>
    <property type="molecule type" value="Genomic_DNA"/>
</dbReference>
<keyword evidence="16" id="KW-0067">ATP-binding</keyword>
<protein>
    <recommendedName>
        <fullName evidence="3">histidine kinase</fullName>
        <ecNumber evidence="3">2.7.13.3</ecNumber>
    </recommendedName>
</protein>
<dbReference type="SUPFAM" id="SSF158472">
    <property type="entry name" value="HAMP domain-like"/>
    <property type="match status" value="1"/>
</dbReference>
<dbReference type="EC" id="2.7.13.3" evidence="3"/>
<keyword evidence="7 15" id="KW-0418">Kinase</keyword>
<dbReference type="InterPro" id="IPR004358">
    <property type="entry name" value="Sig_transdc_His_kin-like_C"/>
</dbReference>
<dbReference type="Gene3D" id="1.10.287.130">
    <property type="match status" value="1"/>
</dbReference>